<keyword evidence="1" id="KW-0175">Coiled coil</keyword>
<name>A0AAW0X834_CHEQU</name>
<accession>A0AAW0X834</accession>
<dbReference type="Proteomes" id="UP001445076">
    <property type="component" value="Unassembled WGS sequence"/>
</dbReference>
<evidence type="ECO:0000313" key="3">
    <source>
        <dbReference type="EMBL" id="KAK8740522.1"/>
    </source>
</evidence>
<reference evidence="3 4" key="1">
    <citation type="journal article" date="2024" name="BMC Genomics">
        <title>Genome assembly of redclaw crayfish (Cherax quadricarinatus) provides insights into its immune adaptation and hypoxia tolerance.</title>
        <authorList>
            <person name="Liu Z."/>
            <person name="Zheng J."/>
            <person name="Li H."/>
            <person name="Fang K."/>
            <person name="Wang S."/>
            <person name="He J."/>
            <person name="Zhou D."/>
            <person name="Weng S."/>
            <person name="Chi M."/>
            <person name="Gu Z."/>
            <person name="He J."/>
            <person name="Li F."/>
            <person name="Wang M."/>
        </authorList>
    </citation>
    <scope>NUCLEOTIDE SEQUENCE [LARGE SCALE GENOMIC DNA]</scope>
    <source>
        <strain evidence="3">ZL_2023a</strain>
    </source>
</reference>
<evidence type="ECO:0008006" key="5">
    <source>
        <dbReference type="Google" id="ProtNLM"/>
    </source>
</evidence>
<evidence type="ECO:0000256" key="1">
    <source>
        <dbReference type="SAM" id="Coils"/>
    </source>
</evidence>
<evidence type="ECO:0000256" key="2">
    <source>
        <dbReference type="SAM" id="MobiDB-lite"/>
    </source>
</evidence>
<feature type="compositionally biased region" description="Low complexity" evidence="2">
    <location>
        <begin position="149"/>
        <end position="170"/>
    </location>
</feature>
<dbReference type="AlphaFoldDB" id="A0AAW0X834"/>
<keyword evidence="4" id="KW-1185">Reference proteome</keyword>
<feature type="coiled-coil region" evidence="1">
    <location>
        <begin position="323"/>
        <end position="353"/>
    </location>
</feature>
<comment type="caution">
    <text evidence="3">The sequence shown here is derived from an EMBL/GenBank/DDBJ whole genome shotgun (WGS) entry which is preliminary data.</text>
</comment>
<proteinExistence type="predicted"/>
<dbReference type="EMBL" id="JARKIK010000033">
    <property type="protein sequence ID" value="KAK8740522.1"/>
    <property type="molecule type" value="Genomic_DNA"/>
</dbReference>
<feature type="compositionally biased region" description="Low complexity" evidence="2">
    <location>
        <begin position="88"/>
        <end position="104"/>
    </location>
</feature>
<organism evidence="3 4">
    <name type="scientific">Cherax quadricarinatus</name>
    <name type="common">Australian red claw crayfish</name>
    <dbReference type="NCBI Taxonomy" id="27406"/>
    <lineage>
        <taxon>Eukaryota</taxon>
        <taxon>Metazoa</taxon>
        <taxon>Ecdysozoa</taxon>
        <taxon>Arthropoda</taxon>
        <taxon>Crustacea</taxon>
        <taxon>Multicrustacea</taxon>
        <taxon>Malacostraca</taxon>
        <taxon>Eumalacostraca</taxon>
        <taxon>Eucarida</taxon>
        <taxon>Decapoda</taxon>
        <taxon>Pleocyemata</taxon>
        <taxon>Astacidea</taxon>
        <taxon>Parastacoidea</taxon>
        <taxon>Parastacidae</taxon>
        <taxon>Cherax</taxon>
    </lineage>
</organism>
<sequence>MSEDEDTTLNATNPESVEPSGASLSSGMSQSASELSGKCTRKQPSKSKSDNGSGVADNTTNTGKEKVQVKRPTTRIVQSRFKTAGAISKDSSGGSNSSGNKSNSAGYSRLQKSGLNNTLTTSTSILGKKQIQKPKPVRSTHASKLGPTSRSSSVLKISGSGSQASHQGASLLPQANLESKSNKLDAKKSSRASSIQASNAKLHSTVLNATMLSDLTAVKNYENVFSTTLVGGLAPGGRKLDITGVVLPELPDISAIRLDSNSSGSKTGDATILSSVSENDLSQNSGSSIFHEVTTEELEKEYMSYLQWAYVDTYSEDAFNVQLKNAQIQLLFLEQLVNEKQRELSERKQVRDLILHHQRVSEAHKMQSDLLQTVVDGLPACEEATQVMSQELAKNLHQVKMDNLYVPENHNKYRDQLLEALKTQITLLSDIECLVEPRSYQLNSTINLLGELQNTSQHIQQCENEVHQAARLAVQEASLQIGAKQMNCSAFK</sequence>
<feature type="compositionally biased region" description="Polar residues" evidence="2">
    <location>
        <begin position="50"/>
        <end position="62"/>
    </location>
</feature>
<evidence type="ECO:0000313" key="4">
    <source>
        <dbReference type="Proteomes" id="UP001445076"/>
    </source>
</evidence>
<gene>
    <name evidence="3" type="ORF">OTU49_002953</name>
</gene>
<feature type="compositionally biased region" description="Low complexity" evidence="2">
    <location>
        <begin position="20"/>
        <end position="37"/>
    </location>
</feature>
<protein>
    <recommendedName>
        <fullName evidence="5">HAUS augmin-like complex subunit 8</fullName>
    </recommendedName>
</protein>
<feature type="compositionally biased region" description="Low complexity" evidence="2">
    <location>
        <begin position="115"/>
        <end position="124"/>
    </location>
</feature>
<feature type="region of interest" description="Disordered" evidence="2">
    <location>
        <begin position="1"/>
        <end position="197"/>
    </location>
</feature>